<dbReference type="WBParaSite" id="EEL_0000055601-mRNA-1">
    <property type="protein sequence ID" value="EEL_0000055601-mRNA-1"/>
    <property type="gene ID" value="EEL_0000055601"/>
</dbReference>
<keyword evidence="1" id="KW-1185">Reference proteome</keyword>
<reference evidence="2" key="1">
    <citation type="submission" date="2017-02" db="UniProtKB">
        <authorList>
            <consortium name="WormBaseParasite"/>
        </authorList>
    </citation>
    <scope>IDENTIFICATION</scope>
</reference>
<organism evidence="1 2">
    <name type="scientific">Elaeophora elaphi</name>
    <dbReference type="NCBI Taxonomy" id="1147741"/>
    <lineage>
        <taxon>Eukaryota</taxon>
        <taxon>Metazoa</taxon>
        <taxon>Ecdysozoa</taxon>
        <taxon>Nematoda</taxon>
        <taxon>Chromadorea</taxon>
        <taxon>Rhabditida</taxon>
        <taxon>Spirurina</taxon>
        <taxon>Spiruromorpha</taxon>
        <taxon>Filarioidea</taxon>
        <taxon>Onchocercidae</taxon>
        <taxon>Elaeophora</taxon>
    </lineage>
</organism>
<evidence type="ECO:0000313" key="1">
    <source>
        <dbReference type="Proteomes" id="UP000050640"/>
    </source>
</evidence>
<protein>
    <submittedName>
        <fullName evidence="2">Pecanex-like protein</fullName>
    </submittedName>
</protein>
<proteinExistence type="predicted"/>
<accession>A0A0R3RGL7</accession>
<sequence length="297" mass="32356">MLLYHIGYPNLVTGTCPVVAEHHQQQQQYESCSSNSASTLHAFRLTIPRQQSTAVKDVACQCDDEIGSDNADSNGSSDTCGCSSDDRLFPANPSLLLSVKTRALRKRKLVTFHSTLSCMKLLNDLESENAPLFAGTHCDSLLSSLAQSTGQNALEYSVCRNHTPVTSVGTTDNTTTSVPVIATAVVTNDTVTEKHESRNAFMHTVNDIPIRKMTLASSYDVTVVRVRHLTLSRSSSDSKLCIRTDPQPNFGLPDIQSCDACCKGIDELSRVTADIAAENPDMIRFQQVLNSWVSLLS</sequence>
<dbReference type="Proteomes" id="UP000050640">
    <property type="component" value="Unplaced"/>
</dbReference>
<evidence type="ECO:0000313" key="2">
    <source>
        <dbReference type="WBParaSite" id="EEL_0000055601-mRNA-1"/>
    </source>
</evidence>
<name>A0A0R3RGL7_9BILA</name>
<dbReference type="AlphaFoldDB" id="A0A0R3RGL7"/>